<keyword evidence="5 6" id="KW-0472">Membrane</keyword>
<dbReference type="Pfam" id="PF00083">
    <property type="entry name" value="Sugar_tr"/>
    <property type="match status" value="1"/>
</dbReference>
<feature type="transmembrane region" description="Helical" evidence="6">
    <location>
        <begin position="141"/>
        <end position="159"/>
    </location>
</feature>
<evidence type="ECO:0000256" key="6">
    <source>
        <dbReference type="SAM" id="Phobius"/>
    </source>
</evidence>
<evidence type="ECO:0000256" key="5">
    <source>
        <dbReference type="ARBA" id="ARBA00023136"/>
    </source>
</evidence>
<dbReference type="InterPro" id="IPR005829">
    <property type="entry name" value="Sugar_transporter_CS"/>
</dbReference>
<comment type="caution">
    <text evidence="8">The sequence shown here is derived from an EMBL/GenBank/DDBJ whole genome shotgun (WGS) entry which is preliminary data.</text>
</comment>
<feature type="domain" description="Major facilitator superfamily (MFS) profile" evidence="7">
    <location>
        <begin position="1"/>
        <end position="409"/>
    </location>
</feature>
<dbReference type="RefSeq" id="WP_254165280.1">
    <property type="nucleotide sequence ID" value="NZ_JANAFB010000006.1"/>
</dbReference>
<dbReference type="GO" id="GO:0005886">
    <property type="term" value="C:plasma membrane"/>
    <property type="evidence" value="ECO:0007669"/>
    <property type="project" value="UniProtKB-SubCell"/>
</dbReference>
<feature type="transmembrane region" description="Helical" evidence="6">
    <location>
        <begin position="24"/>
        <end position="45"/>
    </location>
</feature>
<evidence type="ECO:0000313" key="9">
    <source>
        <dbReference type="Proteomes" id="UP001139502"/>
    </source>
</evidence>
<dbReference type="Proteomes" id="UP001139502">
    <property type="component" value="Unassembled WGS sequence"/>
</dbReference>
<feature type="transmembrane region" description="Helical" evidence="6">
    <location>
        <begin position="296"/>
        <end position="313"/>
    </location>
</feature>
<dbReference type="InterPro" id="IPR020846">
    <property type="entry name" value="MFS_dom"/>
</dbReference>
<comment type="subcellular location">
    <subcellularLocation>
        <location evidence="1">Cell membrane</location>
        <topology evidence="1">Multi-pass membrane protein</topology>
    </subcellularLocation>
</comment>
<evidence type="ECO:0000313" key="8">
    <source>
        <dbReference type="EMBL" id="MCP3425204.1"/>
    </source>
</evidence>
<evidence type="ECO:0000256" key="3">
    <source>
        <dbReference type="ARBA" id="ARBA00022692"/>
    </source>
</evidence>
<feature type="transmembrane region" description="Helical" evidence="6">
    <location>
        <begin position="383"/>
        <end position="406"/>
    </location>
</feature>
<organism evidence="8 9">
    <name type="scientific">Rothia santali</name>
    <dbReference type="NCBI Taxonomy" id="2949643"/>
    <lineage>
        <taxon>Bacteria</taxon>
        <taxon>Bacillati</taxon>
        <taxon>Actinomycetota</taxon>
        <taxon>Actinomycetes</taxon>
        <taxon>Micrococcales</taxon>
        <taxon>Micrococcaceae</taxon>
        <taxon>Rothia</taxon>
    </lineage>
</organism>
<dbReference type="AlphaFoldDB" id="A0A9X2H8U9"/>
<evidence type="ECO:0000256" key="2">
    <source>
        <dbReference type="ARBA" id="ARBA00022448"/>
    </source>
</evidence>
<dbReference type="PROSITE" id="PS50850">
    <property type="entry name" value="MFS"/>
    <property type="match status" value="1"/>
</dbReference>
<name>A0A9X2H8U9_9MICC</name>
<evidence type="ECO:0000256" key="1">
    <source>
        <dbReference type="ARBA" id="ARBA00004651"/>
    </source>
</evidence>
<feature type="transmembrane region" description="Helical" evidence="6">
    <location>
        <begin position="233"/>
        <end position="253"/>
    </location>
</feature>
<feature type="transmembrane region" description="Helical" evidence="6">
    <location>
        <begin position="319"/>
        <end position="343"/>
    </location>
</feature>
<dbReference type="SUPFAM" id="SSF103473">
    <property type="entry name" value="MFS general substrate transporter"/>
    <property type="match status" value="1"/>
</dbReference>
<evidence type="ECO:0000256" key="4">
    <source>
        <dbReference type="ARBA" id="ARBA00022989"/>
    </source>
</evidence>
<sequence>MDNALVAFLLPSMATEWGLGNGPLGLLASATPVGYLIGALMAGWLGDRFGRKPIMMWALAIYTVFTLIAAIAPTFEIFAIARIIAGFGIGAESVIIAPYLSEFVPPARRGWFVACLAGFFSFGYVLAALIGRYIVPMGDQGWRWAQVITAAPIILLLWWRRSLQESPRYLLVKGLRDQAERVVKGFEDKVVEATGKNLTVPTPSGQDDVQVNKNNFLQAMRYLWSRKIRRRTIVIWTIWFVNVFSFYGFFTWIPTLLVQRGIDITQSFNFSIIIYAAQIPGYFSAAWLCEKIERKYTIAIYLVGGAISAYWLSQSSEPGMILASGAVLSFFLNGSVAGTYAYTPELFPTWVRASATGAASAFGRVGSISAPIIIGFASTTWGFGGVFGLTCAVLITGVVIVVIFGLTTSGHSLEEINEAEVE</sequence>
<dbReference type="Gene3D" id="1.20.1250.20">
    <property type="entry name" value="MFS general substrate transporter like domains"/>
    <property type="match status" value="1"/>
</dbReference>
<dbReference type="EMBL" id="JANAFB010000006">
    <property type="protein sequence ID" value="MCP3425204.1"/>
    <property type="molecule type" value="Genomic_DNA"/>
</dbReference>
<feature type="transmembrane region" description="Helical" evidence="6">
    <location>
        <begin position="54"/>
        <end position="73"/>
    </location>
</feature>
<reference evidence="8" key="1">
    <citation type="submission" date="2022-06" db="EMBL/GenBank/DDBJ databases">
        <title>Rothia sp. isolated from sandalwood seedling.</title>
        <authorList>
            <person name="Tuikhar N."/>
            <person name="Kirdat K."/>
            <person name="Thorat V."/>
            <person name="Swetha P."/>
            <person name="Padma S."/>
            <person name="Sundararaj R."/>
            <person name="Yadav A."/>
        </authorList>
    </citation>
    <scope>NUCLEOTIDE SEQUENCE</scope>
    <source>
        <strain evidence="8">AR01</strain>
    </source>
</reference>
<protein>
    <submittedName>
        <fullName evidence="8">MFS transporter</fullName>
    </submittedName>
</protein>
<proteinExistence type="predicted"/>
<dbReference type="PANTHER" id="PTHR23511:SF34">
    <property type="entry name" value="SYNAPTIC VESICLE GLYCOPROTEIN 2"/>
    <property type="match status" value="1"/>
</dbReference>
<feature type="transmembrane region" description="Helical" evidence="6">
    <location>
        <begin position="112"/>
        <end position="135"/>
    </location>
</feature>
<evidence type="ECO:0000259" key="7">
    <source>
        <dbReference type="PROSITE" id="PS50850"/>
    </source>
</evidence>
<keyword evidence="3 6" id="KW-0812">Transmembrane</keyword>
<keyword evidence="2" id="KW-0813">Transport</keyword>
<dbReference type="PROSITE" id="PS00217">
    <property type="entry name" value="SUGAR_TRANSPORT_2"/>
    <property type="match status" value="1"/>
</dbReference>
<accession>A0A9X2H8U9</accession>
<gene>
    <name evidence="8" type="ORF">NBM05_03970</name>
</gene>
<dbReference type="GO" id="GO:0022857">
    <property type="term" value="F:transmembrane transporter activity"/>
    <property type="evidence" value="ECO:0007669"/>
    <property type="project" value="InterPro"/>
</dbReference>
<dbReference type="InterPro" id="IPR036259">
    <property type="entry name" value="MFS_trans_sf"/>
</dbReference>
<feature type="transmembrane region" description="Helical" evidence="6">
    <location>
        <begin position="355"/>
        <end position="377"/>
    </location>
</feature>
<dbReference type="CDD" id="cd17316">
    <property type="entry name" value="MFS_SV2_like"/>
    <property type="match status" value="1"/>
</dbReference>
<feature type="transmembrane region" description="Helical" evidence="6">
    <location>
        <begin position="79"/>
        <end position="100"/>
    </location>
</feature>
<dbReference type="InterPro" id="IPR005828">
    <property type="entry name" value="MFS_sugar_transport-like"/>
</dbReference>
<feature type="transmembrane region" description="Helical" evidence="6">
    <location>
        <begin position="268"/>
        <end position="289"/>
    </location>
</feature>
<dbReference type="PANTHER" id="PTHR23511">
    <property type="entry name" value="SYNAPTIC VESICLE GLYCOPROTEIN 2"/>
    <property type="match status" value="1"/>
</dbReference>
<keyword evidence="4 6" id="KW-1133">Transmembrane helix</keyword>
<keyword evidence="9" id="KW-1185">Reference proteome</keyword>